<keyword evidence="1" id="KW-0805">Transcription regulation</keyword>
<dbReference type="Gene3D" id="3.40.50.2300">
    <property type="match status" value="2"/>
</dbReference>
<proteinExistence type="predicted"/>
<dbReference type="PANTHER" id="PTHR38445:SF10">
    <property type="entry name" value="GNTR-FAMILY TRANSCRIPTIONAL REGULATOR"/>
    <property type="match status" value="1"/>
</dbReference>
<dbReference type="AlphaFoldDB" id="A0A6L9E7H7"/>
<dbReference type="SUPFAM" id="SSF46785">
    <property type="entry name" value="Winged helix' DNA-binding domain"/>
    <property type="match status" value="1"/>
</dbReference>
<accession>A0A6L9E7H7</accession>
<evidence type="ECO:0000256" key="3">
    <source>
        <dbReference type="ARBA" id="ARBA00023163"/>
    </source>
</evidence>
<dbReference type="Proteomes" id="UP000475249">
    <property type="component" value="Unassembled WGS sequence"/>
</dbReference>
<dbReference type="PROSITE" id="PS50949">
    <property type="entry name" value="HTH_GNTR"/>
    <property type="match status" value="1"/>
</dbReference>
<reference evidence="5 6" key="1">
    <citation type="submission" date="2020-01" db="EMBL/GenBank/DDBJ databases">
        <title>Bacteria diversity of Porities sp.</title>
        <authorList>
            <person name="Wang G."/>
        </authorList>
    </citation>
    <scope>NUCLEOTIDE SEQUENCE [LARGE SCALE GENOMIC DNA]</scope>
    <source>
        <strain evidence="5 6">R33</strain>
    </source>
</reference>
<dbReference type="CDD" id="cd07377">
    <property type="entry name" value="WHTH_GntR"/>
    <property type="match status" value="1"/>
</dbReference>
<evidence type="ECO:0000259" key="4">
    <source>
        <dbReference type="PROSITE" id="PS50949"/>
    </source>
</evidence>
<name>A0A6L9E7H7_9FLAO</name>
<dbReference type="SUPFAM" id="SSF53822">
    <property type="entry name" value="Periplasmic binding protein-like I"/>
    <property type="match status" value="1"/>
</dbReference>
<dbReference type="Gene3D" id="1.10.10.10">
    <property type="entry name" value="Winged helix-like DNA-binding domain superfamily/Winged helix DNA-binding domain"/>
    <property type="match status" value="1"/>
</dbReference>
<gene>
    <name evidence="5" type="ORF">GTQ38_01100</name>
</gene>
<dbReference type="GO" id="GO:0003677">
    <property type="term" value="F:DNA binding"/>
    <property type="evidence" value="ECO:0007669"/>
    <property type="project" value="UniProtKB-KW"/>
</dbReference>
<dbReference type="InterPro" id="IPR036388">
    <property type="entry name" value="WH-like_DNA-bd_sf"/>
</dbReference>
<evidence type="ECO:0000256" key="2">
    <source>
        <dbReference type="ARBA" id="ARBA00023125"/>
    </source>
</evidence>
<comment type="caution">
    <text evidence="5">The sequence shown here is derived from an EMBL/GenBank/DDBJ whole genome shotgun (WGS) entry which is preliminary data.</text>
</comment>
<evidence type="ECO:0000256" key="1">
    <source>
        <dbReference type="ARBA" id="ARBA00023015"/>
    </source>
</evidence>
<dbReference type="GO" id="GO:0003700">
    <property type="term" value="F:DNA-binding transcription factor activity"/>
    <property type="evidence" value="ECO:0007669"/>
    <property type="project" value="InterPro"/>
</dbReference>
<dbReference type="EMBL" id="WXYO01000001">
    <property type="protein sequence ID" value="NAS10578.1"/>
    <property type="molecule type" value="Genomic_DNA"/>
</dbReference>
<dbReference type="InterPro" id="IPR028082">
    <property type="entry name" value="Peripla_BP_I"/>
</dbReference>
<dbReference type="SMART" id="SM00345">
    <property type="entry name" value="HTH_GNTR"/>
    <property type="match status" value="1"/>
</dbReference>
<sequence>MSLIDKILKLKEYHNLLKHEQLVQGVMAAIDDGLLQRGDQLPSINNMVDELGYARKTIVKAYEELKDRGLVESKKLKGYFIISEETRVTLRIALLLFAFHRFQEEFYNTFRTELGKRFQIDVFFHHNNPEVFETIFSNIQGKYGKYVVAPIPGERSVQLLSDLPPEKLLIVDRYIPMPESYSYISQEFEESTYARLVELLPDIRNYSKFILIFGGSSDEPEGMLHAFNRFVSDYDIDGEVLEKYELGSIQKGNLYFFVSDAYIWDALKDCQNKEYQVGRDIGILSHDDHLVKEIVFGGITTISTNFKHMAKMAADHIKGEQKTQIIMPMELINRHSL</sequence>
<dbReference type="RefSeq" id="WP_161433378.1">
    <property type="nucleotide sequence ID" value="NZ_WXYO01000001.1"/>
</dbReference>
<feature type="domain" description="HTH gntR-type" evidence="4">
    <location>
        <begin position="16"/>
        <end position="84"/>
    </location>
</feature>
<organism evidence="5 6">
    <name type="scientific">Poritiphilus flavus</name>
    <dbReference type="NCBI Taxonomy" id="2697053"/>
    <lineage>
        <taxon>Bacteria</taxon>
        <taxon>Pseudomonadati</taxon>
        <taxon>Bacteroidota</taxon>
        <taxon>Flavobacteriia</taxon>
        <taxon>Flavobacteriales</taxon>
        <taxon>Flavobacteriaceae</taxon>
        <taxon>Poritiphilus</taxon>
    </lineage>
</organism>
<dbReference type="InterPro" id="IPR036390">
    <property type="entry name" value="WH_DNA-bd_sf"/>
</dbReference>
<keyword evidence="2" id="KW-0238">DNA-binding</keyword>
<evidence type="ECO:0000313" key="5">
    <source>
        <dbReference type="EMBL" id="NAS10578.1"/>
    </source>
</evidence>
<keyword evidence="6" id="KW-1185">Reference proteome</keyword>
<protein>
    <submittedName>
        <fullName evidence="5">GntR family transcriptional regulator</fullName>
    </submittedName>
</protein>
<dbReference type="InterPro" id="IPR000524">
    <property type="entry name" value="Tscrpt_reg_HTH_GntR"/>
</dbReference>
<dbReference type="PANTHER" id="PTHR38445">
    <property type="entry name" value="HTH-TYPE TRANSCRIPTIONAL REPRESSOR YTRA"/>
    <property type="match status" value="1"/>
</dbReference>
<keyword evidence="3" id="KW-0804">Transcription</keyword>
<dbReference type="Pfam" id="PF00392">
    <property type="entry name" value="GntR"/>
    <property type="match status" value="1"/>
</dbReference>
<evidence type="ECO:0000313" key="6">
    <source>
        <dbReference type="Proteomes" id="UP000475249"/>
    </source>
</evidence>